<protein>
    <submittedName>
        <fullName evidence="10">Chitobiosyldiphosphodolichol beta-mannosyltransferase ALG1-like protein</fullName>
    </submittedName>
</protein>
<dbReference type="PANTHER" id="PTHR13036:SF0">
    <property type="entry name" value="CHITOBIOSYLDIPHOSPHODOLICHOL BETA-MANNOSYLTRANSFERASE"/>
    <property type="match status" value="1"/>
</dbReference>
<evidence type="ECO:0000256" key="9">
    <source>
        <dbReference type="SAM" id="MobiDB-lite"/>
    </source>
</evidence>
<dbReference type="PANTHER" id="PTHR13036">
    <property type="entry name" value="BETA1,4 MANNOSYLTRANSFERASE"/>
    <property type="match status" value="1"/>
</dbReference>
<name>A0ABQ5K1J4_9EUKA</name>
<feature type="region of interest" description="Disordered" evidence="9">
    <location>
        <begin position="47"/>
        <end position="66"/>
    </location>
</feature>
<keyword evidence="4" id="KW-0808">Transferase</keyword>
<evidence type="ECO:0000256" key="4">
    <source>
        <dbReference type="ARBA" id="ARBA00022679"/>
    </source>
</evidence>
<dbReference type="SUPFAM" id="SSF53756">
    <property type="entry name" value="UDP-Glycosyltransferase/glycogen phosphorylase"/>
    <property type="match status" value="1"/>
</dbReference>
<feature type="compositionally biased region" description="Low complexity" evidence="9">
    <location>
        <begin position="52"/>
        <end position="65"/>
    </location>
</feature>
<dbReference type="Proteomes" id="UP001057375">
    <property type="component" value="Unassembled WGS sequence"/>
</dbReference>
<sequence length="404" mass="44684">MYDRPGERFKPLTRGQKQHVMRENLRFLIETPQLFLNSHTLSFIPKKEEETTVTTEPSSSSQVTVLPTPTLPAGFAIDVTPPPSPIRPDTKKVKEEHVGPTPACEIPVVIPFNPIVDTLAICSTSWTPDEDVLHLLDVLEQLDKERCSSESVLAYSKRKPIRPTRLSSDLSSGFVAKEERSSDMFRSSKDGIEKFLSTSDIPRSVGVPSSPSSKRKEGRLSLTFPRSPLSPSILQGSSPSRLFFIFTGKGPLLTPDVVARMLKISSTSGPIVVTTMFLAPTDYPLLIGSCDFGVSPHSSSSGIDLPMKVLDYFGCGLPVVQCRYKAISELVRDGVNGLLYDKSVKAESGGSNSLYACVKKMWQSCDLREDFRRNIVIESEEKGGWQREWLRKMYPLVAGTLGKQ</sequence>
<keyword evidence="7" id="KW-1133">Transmembrane helix</keyword>
<comment type="pathway">
    <text evidence="2">Protein modification; protein glycosylation.</text>
</comment>
<evidence type="ECO:0000313" key="10">
    <source>
        <dbReference type="EMBL" id="GKT25450.1"/>
    </source>
</evidence>
<comment type="caution">
    <text evidence="10">The sequence shown here is derived from an EMBL/GenBank/DDBJ whole genome shotgun (WGS) entry which is preliminary data.</text>
</comment>
<dbReference type="Pfam" id="PF13692">
    <property type="entry name" value="Glyco_trans_1_4"/>
    <property type="match status" value="1"/>
</dbReference>
<comment type="subcellular location">
    <subcellularLocation>
        <location evidence="1">Endoplasmic reticulum membrane</location>
        <topology evidence="1">Single-pass membrane protein</topology>
    </subcellularLocation>
</comment>
<accession>A0ABQ5K1J4</accession>
<evidence type="ECO:0000256" key="7">
    <source>
        <dbReference type="ARBA" id="ARBA00022989"/>
    </source>
</evidence>
<dbReference type="InterPro" id="IPR026051">
    <property type="entry name" value="ALG1-like"/>
</dbReference>
<evidence type="ECO:0000256" key="1">
    <source>
        <dbReference type="ARBA" id="ARBA00004389"/>
    </source>
</evidence>
<evidence type="ECO:0000256" key="8">
    <source>
        <dbReference type="ARBA" id="ARBA00023136"/>
    </source>
</evidence>
<evidence type="ECO:0000256" key="5">
    <source>
        <dbReference type="ARBA" id="ARBA00022692"/>
    </source>
</evidence>
<evidence type="ECO:0000256" key="6">
    <source>
        <dbReference type="ARBA" id="ARBA00022824"/>
    </source>
</evidence>
<reference evidence="10" key="1">
    <citation type="submission" date="2022-03" db="EMBL/GenBank/DDBJ databases">
        <title>Draft genome sequence of Aduncisulcus paluster, a free-living microaerophilic Fornicata.</title>
        <authorList>
            <person name="Yuyama I."/>
            <person name="Kume K."/>
            <person name="Tamura T."/>
            <person name="Inagaki Y."/>
            <person name="Hashimoto T."/>
        </authorList>
    </citation>
    <scope>NUCLEOTIDE SEQUENCE</scope>
    <source>
        <strain evidence="10">NY0171</strain>
    </source>
</reference>
<keyword evidence="5" id="KW-0812">Transmembrane</keyword>
<dbReference type="EMBL" id="BQXS01012588">
    <property type="protein sequence ID" value="GKT25450.1"/>
    <property type="molecule type" value="Genomic_DNA"/>
</dbReference>
<keyword evidence="11" id="KW-1185">Reference proteome</keyword>
<keyword evidence="8" id="KW-0472">Membrane</keyword>
<organism evidence="10 11">
    <name type="scientific">Aduncisulcus paluster</name>
    <dbReference type="NCBI Taxonomy" id="2918883"/>
    <lineage>
        <taxon>Eukaryota</taxon>
        <taxon>Metamonada</taxon>
        <taxon>Carpediemonas-like organisms</taxon>
        <taxon>Aduncisulcus</taxon>
    </lineage>
</organism>
<gene>
    <name evidence="10" type="ORF">ADUPG1_013041</name>
</gene>
<proteinExistence type="predicted"/>
<evidence type="ECO:0000256" key="3">
    <source>
        <dbReference type="ARBA" id="ARBA00022676"/>
    </source>
</evidence>
<keyword evidence="6" id="KW-0256">Endoplasmic reticulum</keyword>
<keyword evidence="3" id="KW-0328">Glycosyltransferase</keyword>
<evidence type="ECO:0000313" key="11">
    <source>
        <dbReference type="Proteomes" id="UP001057375"/>
    </source>
</evidence>
<evidence type="ECO:0000256" key="2">
    <source>
        <dbReference type="ARBA" id="ARBA00004922"/>
    </source>
</evidence>
<dbReference type="Gene3D" id="3.40.50.2000">
    <property type="entry name" value="Glycogen Phosphorylase B"/>
    <property type="match status" value="1"/>
</dbReference>